<dbReference type="EMBL" id="CACRXK020027701">
    <property type="protein sequence ID" value="CAB4041055.1"/>
    <property type="molecule type" value="Genomic_DNA"/>
</dbReference>
<evidence type="ECO:0000313" key="6">
    <source>
        <dbReference type="EMBL" id="CAB4041055.1"/>
    </source>
</evidence>
<gene>
    <name evidence="6" type="ORF">PACLA_8A002294</name>
</gene>
<accession>A0A6S7K6P6</accession>
<evidence type="ECO:0000256" key="2">
    <source>
        <dbReference type="ARBA" id="ARBA00008774"/>
    </source>
</evidence>
<name>A0A6S7K6P6_PARCT</name>
<dbReference type="PANTHER" id="PTHR48112">
    <property type="entry name" value="HIGH MOBILITY GROUP PROTEIN DSP1"/>
    <property type="match status" value="1"/>
</dbReference>
<reference evidence="6" key="1">
    <citation type="submission" date="2020-04" db="EMBL/GenBank/DDBJ databases">
        <authorList>
            <person name="Alioto T."/>
            <person name="Alioto T."/>
            <person name="Gomez Garrido J."/>
        </authorList>
    </citation>
    <scope>NUCLEOTIDE SEQUENCE</scope>
    <source>
        <strain evidence="6">A484AB</strain>
    </source>
</reference>
<keyword evidence="7" id="KW-1185">Reference proteome</keyword>
<dbReference type="SUPFAM" id="SSF47095">
    <property type="entry name" value="HMG-box"/>
    <property type="match status" value="1"/>
</dbReference>
<dbReference type="InterPro" id="IPR036910">
    <property type="entry name" value="HMG_box_dom_sf"/>
</dbReference>
<sequence>MPRPKKDPNKPKGKMTSYAFFVQSEREAMRIRSKENGKDEMPSLSELSKFCSEKWKCLDEAKKAPFVKLAEKDKARYDEEMASYVPSEDDQTPKKSRKRKRQVDENHPKRNK</sequence>
<comment type="caution">
    <text evidence="6">The sequence shown here is derived from an EMBL/GenBank/DDBJ whole genome shotgun (WGS) entry which is preliminary data.</text>
</comment>
<evidence type="ECO:0000256" key="4">
    <source>
        <dbReference type="ARBA" id="ARBA00023242"/>
    </source>
</evidence>
<comment type="subcellular location">
    <subcellularLocation>
        <location evidence="1">Nucleus</location>
    </subcellularLocation>
</comment>
<dbReference type="InterPro" id="IPR009071">
    <property type="entry name" value="HMG_box_dom"/>
</dbReference>
<dbReference type="InterPro" id="IPR050342">
    <property type="entry name" value="HMGB"/>
</dbReference>
<evidence type="ECO:0000256" key="3">
    <source>
        <dbReference type="ARBA" id="ARBA00023125"/>
    </source>
</evidence>
<dbReference type="AlphaFoldDB" id="A0A6S7K6P6"/>
<evidence type="ECO:0000256" key="1">
    <source>
        <dbReference type="ARBA" id="ARBA00004123"/>
    </source>
</evidence>
<dbReference type="PANTHER" id="PTHR48112:SF32">
    <property type="entry name" value="HIGH MOBILITY GROUP PROTEIN B3"/>
    <property type="match status" value="1"/>
</dbReference>
<dbReference type="SMART" id="SM00398">
    <property type="entry name" value="HMG"/>
    <property type="match status" value="1"/>
</dbReference>
<organism evidence="6 7">
    <name type="scientific">Paramuricea clavata</name>
    <name type="common">Red gorgonian</name>
    <name type="synonym">Violescent sea-whip</name>
    <dbReference type="NCBI Taxonomy" id="317549"/>
    <lineage>
        <taxon>Eukaryota</taxon>
        <taxon>Metazoa</taxon>
        <taxon>Cnidaria</taxon>
        <taxon>Anthozoa</taxon>
        <taxon>Octocorallia</taxon>
        <taxon>Malacalcyonacea</taxon>
        <taxon>Plexauridae</taxon>
        <taxon>Paramuricea</taxon>
    </lineage>
</organism>
<protein>
    <submittedName>
        <fullName evidence="6">High mobility group DSP1-like</fullName>
    </submittedName>
</protein>
<dbReference type="OrthoDB" id="1919336at2759"/>
<evidence type="ECO:0000313" key="7">
    <source>
        <dbReference type="Proteomes" id="UP001152795"/>
    </source>
</evidence>
<dbReference type="PROSITE" id="PS50118">
    <property type="entry name" value="HMG_BOX_2"/>
    <property type="match status" value="1"/>
</dbReference>
<proteinExistence type="inferred from homology"/>
<keyword evidence="3" id="KW-0238">DNA-binding</keyword>
<dbReference type="GO" id="GO:0003677">
    <property type="term" value="F:DNA binding"/>
    <property type="evidence" value="ECO:0007669"/>
    <property type="project" value="UniProtKB-UniRule"/>
</dbReference>
<evidence type="ECO:0000256" key="5">
    <source>
        <dbReference type="SAM" id="MobiDB-lite"/>
    </source>
</evidence>
<dbReference type="GO" id="GO:0005634">
    <property type="term" value="C:nucleus"/>
    <property type="evidence" value="ECO:0007669"/>
    <property type="project" value="UniProtKB-SubCell"/>
</dbReference>
<dbReference type="Pfam" id="PF09011">
    <property type="entry name" value="HMG_box_2"/>
    <property type="match status" value="1"/>
</dbReference>
<dbReference type="Proteomes" id="UP001152795">
    <property type="component" value="Unassembled WGS sequence"/>
</dbReference>
<feature type="region of interest" description="Disordered" evidence="5">
    <location>
        <begin position="77"/>
        <end position="112"/>
    </location>
</feature>
<comment type="similarity">
    <text evidence="2">Belongs to the HMGB family.</text>
</comment>
<keyword evidence="4" id="KW-0539">Nucleus</keyword>
<dbReference type="Gene3D" id="1.10.30.10">
    <property type="entry name" value="High mobility group box domain"/>
    <property type="match status" value="1"/>
</dbReference>
<feature type="compositionally biased region" description="Basic and acidic residues" evidence="5">
    <location>
        <begin position="102"/>
        <end position="112"/>
    </location>
</feature>